<reference evidence="6" key="1">
    <citation type="submission" date="2021-09" db="EMBL/GenBank/DDBJ databases">
        <title>A high-quality genome of the endoparasitic fungus Hirsutella rhossiliensis with a comparison of Hirsutella genomes reveals transposable elements contributing to genome size variation.</title>
        <authorList>
            <person name="Lin R."/>
            <person name="Jiao Y."/>
            <person name="Sun X."/>
            <person name="Ling J."/>
            <person name="Xie B."/>
            <person name="Cheng X."/>
        </authorList>
    </citation>
    <scope>NUCLEOTIDE SEQUENCE</scope>
    <source>
        <strain evidence="6">HR02</strain>
    </source>
</reference>
<organism evidence="6 7">
    <name type="scientific">Hirsutella rhossiliensis</name>
    <dbReference type="NCBI Taxonomy" id="111463"/>
    <lineage>
        <taxon>Eukaryota</taxon>
        <taxon>Fungi</taxon>
        <taxon>Dikarya</taxon>
        <taxon>Ascomycota</taxon>
        <taxon>Pezizomycotina</taxon>
        <taxon>Sordariomycetes</taxon>
        <taxon>Hypocreomycetidae</taxon>
        <taxon>Hypocreales</taxon>
        <taxon>Ophiocordycipitaceae</taxon>
        <taxon>Hirsutella</taxon>
    </lineage>
</organism>
<evidence type="ECO:0000256" key="3">
    <source>
        <dbReference type="ARBA" id="ARBA00022989"/>
    </source>
</evidence>
<comment type="subcellular location">
    <subcellularLocation>
        <location evidence="1">Membrane</location>
    </subcellularLocation>
</comment>
<feature type="transmembrane region" description="Helical" evidence="5">
    <location>
        <begin position="100"/>
        <end position="121"/>
    </location>
</feature>
<dbReference type="Pfam" id="PF01124">
    <property type="entry name" value="MAPEG"/>
    <property type="match status" value="1"/>
</dbReference>
<dbReference type="InterPro" id="IPR001129">
    <property type="entry name" value="Membr-assoc_MAPEG"/>
</dbReference>
<feature type="transmembrane region" description="Helical" evidence="5">
    <location>
        <begin position="133"/>
        <end position="154"/>
    </location>
</feature>
<accession>A0A9P8SHH5</accession>
<protein>
    <submittedName>
        <fullName evidence="6">MAPEG family domain-containing protein</fullName>
    </submittedName>
</protein>
<keyword evidence="7" id="KW-1185">Reference proteome</keyword>
<dbReference type="SUPFAM" id="SSF161084">
    <property type="entry name" value="MAPEG domain-like"/>
    <property type="match status" value="1"/>
</dbReference>
<comment type="caution">
    <text evidence="6">The sequence shown here is derived from an EMBL/GenBank/DDBJ whole genome shotgun (WGS) entry which is preliminary data.</text>
</comment>
<dbReference type="PANTHER" id="PTHR35371">
    <property type="entry name" value="INNER MEMBRANE PROTEIN"/>
    <property type="match status" value="1"/>
</dbReference>
<evidence type="ECO:0000256" key="1">
    <source>
        <dbReference type="ARBA" id="ARBA00004370"/>
    </source>
</evidence>
<gene>
    <name evidence="6" type="ORF">HRG_05618</name>
</gene>
<dbReference type="AlphaFoldDB" id="A0A9P8SHH5"/>
<dbReference type="Gene3D" id="1.20.120.550">
    <property type="entry name" value="Membrane associated eicosanoid/glutathione metabolism-like domain"/>
    <property type="match status" value="1"/>
</dbReference>
<dbReference type="PANTHER" id="PTHR35371:SF1">
    <property type="entry name" value="BLR7753 PROTEIN"/>
    <property type="match status" value="1"/>
</dbReference>
<feature type="transmembrane region" description="Helical" evidence="5">
    <location>
        <begin position="20"/>
        <end position="40"/>
    </location>
</feature>
<dbReference type="GeneID" id="68354747"/>
<dbReference type="Proteomes" id="UP000824596">
    <property type="component" value="Unassembled WGS sequence"/>
</dbReference>
<evidence type="ECO:0000313" key="7">
    <source>
        <dbReference type="Proteomes" id="UP000824596"/>
    </source>
</evidence>
<evidence type="ECO:0000256" key="4">
    <source>
        <dbReference type="ARBA" id="ARBA00023136"/>
    </source>
</evidence>
<dbReference type="RefSeq" id="XP_044720621.1">
    <property type="nucleotide sequence ID" value="XM_044864089.1"/>
</dbReference>
<dbReference type="EMBL" id="JAIZPD010000005">
    <property type="protein sequence ID" value="KAH0963108.1"/>
    <property type="molecule type" value="Genomic_DNA"/>
</dbReference>
<sequence length="157" mass="17119">MSSAIGFDLDRNMSILTVPVAFLMCWAPHAYAGILAGRAFDNANPRGFRDNVAKSEALDKAMKQRILRAEGASLNGFETLGFFASAVVAANVAGLRPAQLNVLTIGYIVSRLAYLVIYIHLQTNRRRSWLRSGAWLTGVGLVLTIWIRAGLAMLRAP</sequence>
<dbReference type="InterPro" id="IPR023352">
    <property type="entry name" value="MAPEG-like_dom_sf"/>
</dbReference>
<evidence type="ECO:0000256" key="2">
    <source>
        <dbReference type="ARBA" id="ARBA00022692"/>
    </source>
</evidence>
<proteinExistence type="predicted"/>
<dbReference type="GO" id="GO:0016020">
    <property type="term" value="C:membrane"/>
    <property type="evidence" value="ECO:0007669"/>
    <property type="project" value="UniProtKB-SubCell"/>
</dbReference>
<evidence type="ECO:0000313" key="6">
    <source>
        <dbReference type="EMBL" id="KAH0963108.1"/>
    </source>
</evidence>
<keyword evidence="4 5" id="KW-0472">Membrane</keyword>
<dbReference type="OrthoDB" id="2122304at2759"/>
<feature type="transmembrane region" description="Helical" evidence="5">
    <location>
        <begin position="72"/>
        <end position="94"/>
    </location>
</feature>
<evidence type="ECO:0000256" key="5">
    <source>
        <dbReference type="SAM" id="Phobius"/>
    </source>
</evidence>
<keyword evidence="3 5" id="KW-1133">Transmembrane helix</keyword>
<name>A0A9P8SHH5_9HYPO</name>
<keyword evidence="2 5" id="KW-0812">Transmembrane</keyword>